<keyword evidence="1" id="KW-0812">Transmembrane</keyword>
<dbReference type="EMBL" id="CP019454">
    <property type="protein sequence ID" value="AUW93519.1"/>
    <property type="molecule type" value="Genomic_DNA"/>
</dbReference>
<gene>
    <name evidence="2" type="ORF">BXT84_05815</name>
</gene>
<protein>
    <recommendedName>
        <fullName evidence="4">Stage III sporulation protein AG</fullName>
    </recommendedName>
</protein>
<proteinExistence type="predicted"/>
<sequence length="172" mass="18328">MASNFQEWWKKFAKEDRTKLYRLAGVGILGLVLLGFGSFGPSVPSPPHTQKAVTTTHSGPLAEQEQEVSAQLTQILDDIPQVHRVSVAVTLTKSMTSQYVDTNQSGQGSSPVVITTNSGQAVVPLDELGPSVAGVVVVAASARNPLIRAELAQAVETLLQVQPYQVLILPTN</sequence>
<evidence type="ECO:0008006" key="4">
    <source>
        <dbReference type="Google" id="ProtNLM"/>
    </source>
</evidence>
<evidence type="ECO:0000313" key="3">
    <source>
        <dbReference type="Proteomes" id="UP000325292"/>
    </source>
</evidence>
<accession>A0ABN5H0X4</accession>
<organism evidence="2 3">
    <name type="scientific">Sulfobacillus thermotolerans</name>
    <dbReference type="NCBI Taxonomy" id="338644"/>
    <lineage>
        <taxon>Bacteria</taxon>
        <taxon>Bacillati</taxon>
        <taxon>Bacillota</taxon>
        <taxon>Clostridia</taxon>
        <taxon>Eubacteriales</taxon>
        <taxon>Clostridiales Family XVII. Incertae Sedis</taxon>
        <taxon>Sulfobacillus</taxon>
    </lineage>
</organism>
<keyword evidence="1" id="KW-1133">Transmembrane helix</keyword>
<dbReference type="Proteomes" id="UP000325292">
    <property type="component" value="Chromosome"/>
</dbReference>
<keyword evidence="3" id="KW-1185">Reference proteome</keyword>
<reference evidence="2 3" key="1">
    <citation type="journal article" date="2019" name="Sci. Rep.">
        <title>Sulfobacillus thermotolerans: new insights into resistance and metabolic capacities of acidophilic chemolithotrophs.</title>
        <authorList>
            <person name="Panyushkina A.E."/>
            <person name="Babenko V.V."/>
            <person name="Nikitina A.S."/>
            <person name="Selezneva O.V."/>
            <person name="Tsaplina I.A."/>
            <person name="Letarova M.A."/>
            <person name="Kostryukova E.S."/>
            <person name="Letarov A.V."/>
        </authorList>
    </citation>
    <scope>NUCLEOTIDE SEQUENCE [LARGE SCALE GENOMIC DNA]</scope>
    <source>
        <strain evidence="2 3">Kr1</strain>
    </source>
</reference>
<dbReference type="RefSeq" id="WP_103375275.1">
    <property type="nucleotide sequence ID" value="NZ_CP133983.1"/>
</dbReference>
<evidence type="ECO:0000313" key="2">
    <source>
        <dbReference type="EMBL" id="AUW93519.1"/>
    </source>
</evidence>
<feature type="transmembrane region" description="Helical" evidence="1">
    <location>
        <begin position="20"/>
        <end position="40"/>
    </location>
</feature>
<keyword evidence="1" id="KW-0472">Membrane</keyword>
<evidence type="ECO:0000256" key="1">
    <source>
        <dbReference type="SAM" id="Phobius"/>
    </source>
</evidence>
<name>A0ABN5H0X4_9FIRM</name>